<dbReference type="EMBL" id="WSSB01000010">
    <property type="protein sequence ID" value="MXR37581.1"/>
    <property type="molecule type" value="Genomic_DNA"/>
</dbReference>
<dbReference type="AlphaFoldDB" id="A0A845BSQ2"/>
<name>A0A845BSQ2_9NEIS</name>
<protein>
    <submittedName>
        <fullName evidence="2">Prepilin-type N-terminal cleavage/methylation domain-containing protein</fullName>
    </submittedName>
</protein>
<dbReference type="Proteomes" id="UP000467214">
    <property type="component" value="Unassembled WGS sequence"/>
</dbReference>
<keyword evidence="1" id="KW-0472">Membrane</keyword>
<keyword evidence="1" id="KW-1133">Transmembrane helix</keyword>
<comment type="caution">
    <text evidence="2">The sequence shown here is derived from an EMBL/GenBank/DDBJ whole genome shotgun (WGS) entry which is preliminary data.</text>
</comment>
<feature type="transmembrane region" description="Helical" evidence="1">
    <location>
        <begin position="7"/>
        <end position="28"/>
    </location>
</feature>
<evidence type="ECO:0000256" key="1">
    <source>
        <dbReference type="SAM" id="Phobius"/>
    </source>
</evidence>
<keyword evidence="1" id="KW-0812">Transmembrane</keyword>
<dbReference type="Pfam" id="PF07963">
    <property type="entry name" value="N_methyl"/>
    <property type="match status" value="1"/>
</dbReference>
<sequence>MAIRERGMTLIEILVAMSLMAILSVLGYKAFSSLLIARERLVSLSDEWVGLARVMRRVESDVGRLTRENTGKDSAGPALQLQSENGKQHLQLAGYSSKSPEGRELRHYLADDSGLQWSAALAGLDREILPQRLLDATSRTRFSVMLADGNESESWPLADGGGLDARALVMSVTLAGGQRVRRVWSLP</sequence>
<dbReference type="InterPro" id="IPR012902">
    <property type="entry name" value="N_methyl_site"/>
</dbReference>
<reference evidence="2 3" key="1">
    <citation type="submission" date="2019-12" db="EMBL/GenBank/DDBJ databases">
        <title>Neisseriaceae gen. nov. sp. Genome sequencing and assembly.</title>
        <authorList>
            <person name="Liu Z."/>
            <person name="Li A."/>
        </authorList>
    </citation>
    <scope>NUCLEOTIDE SEQUENCE [LARGE SCALE GENOMIC DNA]</scope>
    <source>
        <strain evidence="2 3">B2N2-7</strain>
    </source>
</reference>
<evidence type="ECO:0000313" key="2">
    <source>
        <dbReference type="EMBL" id="MXR37581.1"/>
    </source>
</evidence>
<proteinExistence type="predicted"/>
<dbReference type="SUPFAM" id="SSF54523">
    <property type="entry name" value="Pili subunits"/>
    <property type="match status" value="1"/>
</dbReference>
<dbReference type="RefSeq" id="WP_160797266.1">
    <property type="nucleotide sequence ID" value="NZ_WSSB01000010.1"/>
</dbReference>
<accession>A0A845BSQ2</accession>
<evidence type="ECO:0000313" key="3">
    <source>
        <dbReference type="Proteomes" id="UP000467214"/>
    </source>
</evidence>
<organism evidence="2 3">
    <name type="scientific">Craterilacuibacter sinensis</name>
    <dbReference type="NCBI Taxonomy" id="2686017"/>
    <lineage>
        <taxon>Bacteria</taxon>
        <taxon>Pseudomonadati</taxon>
        <taxon>Pseudomonadota</taxon>
        <taxon>Betaproteobacteria</taxon>
        <taxon>Neisseriales</taxon>
        <taxon>Neisseriaceae</taxon>
        <taxon>Craterilacuibacter</taxon>
    </lineage>
</organism>
<dbReference type="NCBIfam" id="TIGR02532">
    <property type="entry name" value="IV_pilin_GFxxxE"/>
    <property type="match status" value="1"/>
</dbReference>
<gene>
    <name evidence="2" type="ORF">GQF02_11390</name>
</gene>
<dbReference type="PROSITE" id="PS00409">
    <property type="entry name" value="PROKAR_NTER_METHYL"/>
    <property type="match status" value="1"/>
</dbReference>
<keyword evidence="3" id="KW-1185">Reference proteome</keyword>
<dbReference type="InterPro" id="IPR045584">
    <property type="entry name" value="Pilin-like"/>
</dbReference>